<dbReference type="EMBL" id="CP002453">
    <property type="protein sequence ID" value="ADV49011.1"/>
    <property type="molecule type" value="Genomic_DNA"/>
</dbReference>
<sequence>MKKALIVILLAILSCKTDKNNVAQKEIETEIVSKKSIEEIKYVIAKSGLIYRDKAKGKPLGKFELNSKLNVIEHTAIFQEIKDKDKIVKGEWVGVKLDKNRVVYVFDGFLSTTKQEYSNQIKKYLENGIWVLKEFKNSLYKDNDWSDVTLSNYDFVNIIFKDERIVIWSPYDTEEYSCSLNDKLIAYYYEPFDKRTDTIFEISKITASSLTIKIKNKKYDYFKVSREITENDLYNVVQEGSDNVLNEWFSGIYIFKDNDGKSEIKFNSDSKSIYMLYPFSGRFLAIDLGGYTYKIHRKEVNTYHLERVYYSPDADGYVFTEEKSTLTKVK</sequence>
<evidence type="ECO:0008006" key="3">
    <source>
        <dbReference type="Google" id="ProtNLM"/>
    </source>
</evidence>
<evidence type="ECO:0000313" key="1">
    <source>
        <dbReference type="EMBL" id="ADV49011.1"/>
    </source>
</evidence>
<organism evidence="1 2">
    <name type="scientific">Cellulophaga algicola (strain DSM 14237 / IC166 / ACAM 630)</name>
    <dbReference type="NCBI Taxonomy" id="688270"/>
    <lineage>
        <taxon>Bacteria</taxon>
        <taxon>Pseudomonadati</taxon>
        <taxon>Bacteroidota</taxon>
        <taxon>Flavobacteriia</taxon>
        <taxon>Flavobacteriales</taxon>
        <taxon>Flavobacteriaceae</taxon>
        <taxon>Cellulophaga</taxon>
    </lineage>
</organism>
<dbReference type="PROSITE" id="PS51257">
    <property type="entry name" value="PROKAR_LIPOPROTEIN"/>
    <property type="match status" value="1"/>
</dbReference>
<dbReference type="Proteomes" id="UP000008634">
    <property type="component" value="Chromosome"/>
</dbReference>
<name>E6XCM2_CELAD</name>
<reference evidence="1 2" key="1">
    <citation type="journal article" date="2010" name="Stand. Genomic Sci.">
        <title>Complete genome sequence of Cellulophaga algicola type strain (IC166).</title>
        <authorList>
            <person name="Abt B."/>
            <person name="Lu M."/>
            <person name="Misra M."/>
            <person name="Han C."/>
            <person name="Nolan M."/>
            <person name="Lucas S."/>
            <person name="Hammon N."/>
            <person name="Deshpande S."/>
            <person name="Cheng J.F."/>
            <person name="Tapia R."/>
            <person name="Goodwin L."/>
            <person name="Pitluck S."/>
            <person name="Liolios K."/>
            <person name="Pagani I."/>
            <person name="Ivanova N."/>
            <person name="Mavromatis K."/>
            <person name="Ovchinikova G."/>
            <person name="Pati A."/>
            <person name="Chen A."/>
            <person name="Palaniappan K."/>
            <person name="Land M."/>
            <person name="Hauser L."/>
            <person name="Chang Y.J."/>
            <person name="Jeffries C.D."/>
            <person name="Detter J.C."/>
            <person name="Brambilla E."/>
            <person name="Rohde M."/>
            <person name="Tindall B.J."/>
            <person name="Goker M."/>
            <person name="Woyke T."/>
            <person name="Bristow J."/>
            <person name="Eisen J.A."/>
            <person name="Markowitz V."/>
            <person name="Hugenholtz P."/>
            <person name="Kyrpides N.C."/>
            <person name="Klenk H.P."/>
            <person name="Lapidus A."/>
        </authorList>
    </citation>
    <scope>NUCLEOTIDE SEQUENCE [LARGE SCALE GENOMIC DNA]</scope>
    <source>
        <strain evidence="2">DSM 14237 / IC166 / ACAM 630</strain>
    </source>
</reference>
<dbReference type="STRING" id="688270.Celal_1710"/>
<gene>
    <name evidence="1" type="ordered locus">Celal_1710</name>
</gene>
<keyword evidence="2" id="KW-1185">Reference proteome</keyword>
<protein>
    <recommendedName>
        <fullName evidence="3">Lipoprotein</fullName>
    </recommendedName>
</protein>
<proteinExistence type="predicted"/>
<dbReference type="AlphaFoldDB" id="E6XCM2"/>
<dbReference type="KEGG" id="cao:Celal_1710"/>
<evidence type="ECO:0000313" key="2">
    <source>
        <dbReference type="Proteomes" id="UP000008634"/>
    </source>
</evidence>
<dbReference type="OrthoDB" id="5984340at2"/>
<dbReference type="RefSeq" id="WP_013550489.1">
    <property type="nucleotide sequence ID" value="NC_014934.1"/>
</dbReference>
<dbReference type="HOGENOM" id="CLU_818082_0_0_10"/>
<accession>E6XCM2</accession>